<dbReference type="PANTHER" id="PTHR31635">
    <property type="entry name" value="REVERSE TRANSCRIPTASE DOMAIN-CONTAINING PROTEIN-RELATED"/>
    <property type="match status" value="1"/>
</dbReference>
<proteinExistence type="predicted"/>
<dbReference type="SUPFAM" id="SSF56672">
    <property type="entry name" value="DNA/RNA polymerases"/>
    <property type="match status" value="1"/>
</dbReference>
<organism evidence="2 3">
    <name type="scientific">Oreochromis aureus</name>
    <name type="common">Israeli tilapia</name>
    <name type="synonym">Chromis aureus</name>
    <dbReference type="NCBI Taxonomy" id="47969"/>
    <lineage>
        <taxon>Eukaryota</taxon>
        <taxon>Metazoa</taxon>
        <taxon>Chordata</taxon>
        <taxon>Craniata</taxon>
        <taxon>Vertebrata</taxon>
        <taxon>Euteleostomi</taxon>
        <taxon>Actinopterygii</taxon>
        <taxon>Neopterygii</taxon>
        <taxon>Teleostei</taxon>
        <taxon>Neoteleostei</taxon>
        <taxon>Acanthomorphata</taxon>
        <taxon>Ovalentaria</taxon>
        <taxon>Cichlomorphae</taxon>
        <taxon>Cichliformes</taxon>
        <taxon>Cichlidae</taxon>
        <taxon>African cichlids</taxon>
        <taxon>Pseudocrenilabrinae</taxon>
        <taxon>Oreochromini</taxon>
        <taxon>Oreochromis</taxon>
    </lineage>
</organism>
<protein>
    <recommendedName>
        <fullName evidence="1">Reverse transcriptase domain-containing protein</fullName>
    </recommendedName>
</protein>
<sequence length="925" mass="106758">MLHPERELWNKLIKFKFEMNSILEKKRICNRTGKMLAHRVKQIKSSNLIPSIFVPSNNNKLTTSKKEINDAFTKFYQELYTSNGLVEEQRLSDFFSSIKVPSLSEDQRTVLEGKITLTEVKQAIGSLRLGKSPGNDGFPSDFYKVFVGELAPRLLSVYQDAFQRGRLPFSMRSAVITLLYKKGKDPQHCGNYRPISLINVDEKIISKILAFRLEKVLPCLVHRDQVGFVKNRSSADNLRRLLHIFWKSRTNLDPVVAFSLGAEKAFNKVEYPFLFYMLKRFGFDPMATVTTNGIMSPSFSLSRGTRQGSPLSPLIFALFLEPLAIALRECKQIRGVDMGQEEHKTFLYADDILLISSNPEQAVPAISSIIDSFSVISGYTINWSKSEVMPISKLCPPVMRSSWQFKWMPEGLTYLGIKLTPGLDNIMQVNISPVIQNIRPLLQNWVKINLSLLGRINLVKMLVAPKLQYLLHMLPLAVPHNLLKLYNTCVEGFVWAGKKPSFNRSKLYAAKDNGGLALSKMVWYHYAFSLSQLVKIRDGHDKNISVRCAWKKTSFYSEKTPKRPSKHRVYYDVMTGINQVGDLFGQTGMKSFAEIRREFNLDPREIWRFFQIRHCIKTILNNNPDPPSSIQEMFAAPGINKIRASKFYGIIRERALSQFGGLRQCWEKDLGIQILEDTWKQLVLSWYVCSPETQSQLIQYKLLHRNYWTPSKLARLKLVDNDTCWKCQEEAGTLVHMLYSCRKNDYLWDGIINFVNDIFKLNLSKSPAVCVLGLIPDNSILSKKQRLWMHLAFITGCRIILRHWKSSSPCSLREWTEQMYKMALYERVMYRIKGREDIFEQVWGPFLYRKWFRCWRHREGDGAPRRVQWGAVLNADMTITALPYPHDCHVTSGVRIDPEISIPPIPIIYVLESISTLKYIKISIF</sequence>
<keyword evidence="3" id="KW-1185">Reference proteome</keyword>
<dbReference type="CDD" id="cd01650">
    <property type="entry name" value="RT_nLTR_like"/>
    <property type="match status" value="1"/>
</dbReference>
<name>A0AAZ1X3E7_OREAU</name>
<accession>A0AAZ1X3E7</accession>
<dbReference type="Pfam" id="PF00078">
    <property type="entry name" value="RVT_1"/>
    <property type="match status" value="1"/>
</dbReference>
<dbReference type="InterPro" id="IPR043502">
    <property type="entry name" value="DNA/RNA_pol_sf"/>
</dbReference>
<dbReference type="Proteomes" id="UP000472276">
    <property type="component" value="Unassembled WGS sequence"/>
</dbReference>
<dbReference type="Ensembl" id="ENSOABT00000085435.1">
    <property type="protein sequence ID" value="ENSOABP00000062204.1"/>
    <property type="gene ID" value="ENSOABG00000037450.1"/>
</dbReference>
<dbReference type="AlphaFoldDB" id="A0AAZ1X3E7"/>
<feature type="domain" description="Reverse transcriptase" evidence="1">
    <location>
        <begin position="160"/>
        <end position="419"/>
    </location>
</feature>
<dbReference type="PANTHER" id="PTHR31635:SF196">
    <property type="entry name" value="REVERSE TRANSCRIPTASE DOMAIN-CONTAINING PROTEIN-RELATED"/>
    <property type="match status" value="1"/>
</dbReference>
<dbReference type="PROSITE" id="PS50878">
    <property type="entry name" value="RT_POL"/>
    <property type="match status" value="1"/>
</dbReference>
<evidence type="ECO:0000313" key="2">
    <source>
        <dbReference type="Ensembl" id="ENSOABP00000062204.1"/>
    </source>
</evidence>
<reference evidence="2" key="3">
    <citation type="submission" date="2025-09" db="UniProtKB">
        <authorList>
            <consortium name="Ensembl"/>
        </authorList>
    </citation>
    <scope>IDENTIFICATION</scope>
</reference>
<reference evidence="2" key="2">
    <citation type="submission" date="2025-08" db="UniProtKB">
        <authorList>
            <consortium name="Ensembl"/>
        </authorList>
    </citation>
    <scope>IDENTIFICATION</scope>
</reference>
<reference evidence="3" key="1">
    <citation type="submission" date="2020-03" db="EMBL/GenBank/DDBJ databases">
        <title>Evolution of repeat sequences and sex chromosomes of tilapia species revealed by chromosome-level genomes.</title>
        <authorList>
            <person name="Xu L."/>
            <person name="Tao W."/>
            <person name="Wang D."/>
            <person name="Zhou Q."/>
        </authorList>
    </citation>
    <scope>NUCLEOTIDE SEQUENCE [LARGE SCALE GENOMIC DNA]</scope>
    <source>
        <strain evidence="3">Israel</strain>
    </source>
</reference>
<evidence type="ECO:0000313" key="3">
    <source>
        <dbReference type="Proteomes" id="UP000472276"/>
    </source>
</evidence>
<dbReference type="InterPro" id="IPR000477">
    <property type="entry name" value="RT_dom"/>
</dbReference>
<evidence type="ECO:0000259" key="1">
    <source>
        <dbReference type="PROSITE" id="PS50878"/>
    </source>
</evidence>